<dbReference type="Gene3D" id="2.60.120.10">
    <property type="entry name" value="Jelly Rolls"/>
    <property type="match status" value="2"/>
</dbReference>
<gene>
    <name evidence="3" type="ORF">A3770_12p66560</name>
</gene>
<dbReference type="AlphaFoldDB" id="A0A5B8MTM3"/>
<dbReference type="InterPro" id="IPR018490">
    <property type="entry name" value="cNMP-bd_dom_sf"/>
</dbReference>
<organism evidence="3 4">
    <name type="scientific">Chloropicon primus</name>
    <dbReference type="NCBI Taxonomy" id="1764295"/>
    <lineage>
        <taxon>Eukaryota</taxon>
        <taxon>Viridiplantae</taxon>
        <taxon>Chlorophyta</taxon>
        <taxon>Chloropicophyceae</taxon>
        <taxon>Chloropicales</taxon>
        <taxon>Chloropicaceae</taxon>
        <taxon>Chloropicon</taxon>
    </lineage>
</organism>
<dbReference type="CDD" id="cd00038">
    <property type="entry name" value="CAP_ED"/>
    <property type="match status" value="2"/>
</dbReference>
<dbReference type="STRING" id="1764295.A0A5B8MTM3"/>
<dbReference type="PROSITE" id="PS50042">
    <property type="entry name" value="CNMP_BINDING_3"/>
    <property type="match status" value="2"/>
</dbReference>
<keyword evidence="4" id="KW-1185">Reference proteome</keyword>
<dbReference type="PANTHER" id="PTHR23011:SF28">
    <property type="entry name" value="CYCLIC NUCLEOTIDE-BINDING DOMAIN CONTAINING PROTEIN"/>
    <property type="match status" value="1"/>
</dbReference>
<evidence type="ECO:0000259" key="2">
    <source>
        <dbReference type="PROSITE" id="PS50042"/>
    </source>
</evidence>
<name>A0A5B8MTM3_9CHLO</name>
<accession>A0A5B8MTM3</accession>
<evidence type="ECO:0000313" key="4">
    <source>
        <dbReference type="Proteomes" id="UP000316726"/>
    </source>
</evidence>
<dbReference type="SUPFAM" id="SSF51206">
    <property type="entry name" value="cAMP-binding domain-like"/>
    <property type="match status" value="2"/>
</dbReference>
<sequence>MLRNSRAKVGGGGSPRAAGSPEKFDHNGKALTEEMRVLQMKRLHRLCKDPAKRSEGTVTKLVEVTCALCHFFRTMPTQLQFELCRVIQLERFSKNDIVFKQGDHGDKFYVIVQGRVEVRICTDSSASSDPRQPGHNTVAWLHRGDSFGELALIKNAPRTASIVVPSSKTEVLSIHKEDFTRILVGLYGASLNERALFLRRLWTFAALPTRLVQQLATFTSVAIFQTGALFDTEKDNRLYFIVEGECRLCLLGEEEEATDQQEHTGVVVETNIDKPGAYDDVDKQKKKKDAEVGFYNARTISRLGPGNFFGEGCIFPEIRRDWIVEAMSEVKLYFISRGDILNNVDKKVIDIIQKEAEFKATYYDGRFEGRASSRPLTSSRASR</sequence>
<dbReference type="InterPro" id="IPR000595">
    <property type="entry name" value="cNMP-bd_dom"/>
</dbReference>
<protein>
    <submittedName>
        <fullName evidence="3">Cyclic nucleotide-binding domain-containing protein</fullName>
    </submittedName>
</protein>
<dbReference type="PANTHER" id="PTHR23011">
    <property type="entry name" value="CYCLIC NUCLEOTIDE-BINDING DOMAIN CONTAINING PROTEIN"/>
    <property type="match status" value="1"/>
</dbReference>
<dbReference type="PRINTS" id="PR00103">
    <property type="entry name" value="CAMPKINASE"/>
</dbReference>
<dbReference type="Proteomes" id="UP000316726">
    <property type="component" value="Chromosome 12"/>
</dbReference>
<dbReference type="Pfam" id="PF00027">
    <property type="entry name" value="cNMP_binding"/>
    <property type="match status" value="1"/>
</dbReference>
<proteinExistence type="predicted"/>
<dbReference type="OrthoDB" id="549818at2759"/>
<reference evidence="3 4" key="1">
    <citation type="submission" date="2018-07" db="EMBL/GenBank/DDBJ databases">
        <title>The complete nuclear genome of the prasinophyte Chloropicon primus (CCMP1205).</title>
        <authorList>
            <person name="Pombert J.-F."/>
            <person name="Otis C."/>
            <person name="Turmel M."/>
            <person name="Lemieux C."/>
        </authorList>
    </citation>
    <scope>NUCLEOTIDE SEQUENCE [LARGE SCALE GENOMIC DNA]</scope>
    <source>
        <strain evidence="3 4">CCMP1205</strain>
    </source>
</reference>
<evidence type="ECO:0000313" key="3">
    <source>
        <dbReference type="EMBL" id="QDZ24138.1"/>
    </source>
</evidence>
<feature type="region of interest" description="Disordered" evidence="1">
    <location>
        <begin position="1"/>
        <end position="26"/>
    </location>
</feature>
<dbReference type="InterPro" id="IPR014710">
    <property type="entry name" value="RmlC-like_jellyroll"/>
</dbReference>
<dbReference type="InterPro" id="IPR018488">
    <property type="entry name" value="cNMP-bd_CS"/>
</dbReference>
<dbReference type="SMART" id="SM00100">
    <property type="entry name" value="cNMP"/>
    <property type="match status" value="1"/>
</dbReference>
<dbReference type="PROSITE" id="PS00889">
    <property type="entry name" value="CNMP_BINDING_2"/>
    <property type="match status" value="1"/>
</dbReference>
<feature type="domain" description="Cyclic nucleotide-binding" evidence="2">
    <location>
        <begin position="71"/>
        <end position="183"/>
    </location>
</feature>
<feature type="domain" description="Cyclic nucleotide-binding" evidence="2">
    <location>
        <begin position="300"/>
        <end position="337"/>
    </location>
</feature>
<evidence type="ECO:0000256" key="1">
    <source>
        <dbReference type="SAM" id="MobiDB-lite"/>
    </source>
</evidence>
<dbReference type="EMBL" id="CP031045">
    <property type="protein sequence ID" value="QDZ24138.1"/>
    <property type="molecule type" value="Genomic_DNA"/>
</dbReference>